<organism evidence="4 5">
    <name type="scientific">Hypericibacter terrae</name>
    <dbReference type="NCBI Taxonomy" id="2602015"/>
    <lineage>
        <taxon>Bacteria</taxon>
        <taxon>Pseudomonadati</taxon>
        <taxon>Pseudomonadota</taxon>
        <taxon>Alphaproteobacteria</taxon>
        <taxon>Rhodospirillales</taxon>
        <taxon>Dongiaceae</taxon>
        <taxon>Hypericibacter</taxon>
    </lineage>
</organism>
<dbReference type="PANTHER" id="PTHR47271:SF2">
    <property type="entry name" value="ARGININE DEIMINASE"/>
    <property type="match status" value="1"/>
</dbReference>
<reference evidence="4 5" key="1">
    <citation type="submission" date="2019-08" db="EMBL/GenBank/DDBJ databases">
        <title>Hyperibacter terrae gen. nov., sp. nov. and Hyperibacter viscosus sp. nov., two new members in the family Rhodospirillaceae isolated from the rhizosphere of Hypericum perforatum.</title>
        <authorList>
            <person name="Noviana Z."/>
        </authorList>
    </citation>
    <scope>NUCLEOTIDE SEQUENCE [LARGE SCALE GENOMIC DNA]</scope>
    <source>
        <strain evidence="4 5">R5913</strain>
    </source>
</reference>
<accession>A0A5J6MDA5</accession>
<evidence type="ECO:0000256" key="1">
    <source>
        <dbReference type="ARBA" id="ARBA00005213"/>
    </source>
</evidence>
<proteinExistence type="predicted"/>
<dbReference type="PANTHER" id="PTHR47271">
    <property type="entry name" value="ARGININE DEIMINASE"/>
    <property type="match status" value="1"/>
</dbReference>
<evidence type="ECO:0000313" key="5">
    <source>
        <dbReference type="Proteomes" id="UP000326202"/>
    </source>
</evidence>
<sequence>MAGQIGGFNEFGRIRRVALRRPEAAFQSPAKIVAEWQRLAYTEAPLMAEAAREYDRLEACLESVGATLDHLPADPSLTIDALYVRDAAIVAPGGLILCNMGKPARQGEPALHGKALGAAGIPILGRIEGAGRIEGGDLVWFDARCLAVGRGYRTNDEGIRQLQALVGPGVEVVTVPLPHYRGPGDVFHLMSILSPLDRDLLLVYSPLMPVPFREWLIARGMTLVEVPDAEFDSMGCNVLAIAPRHCVMLKGNPQTQARLRAAGCRVEVIAGREISAKGQGGPTCLTRPLLRD</sequence>
<dbReference type="Gene3D" id="3.75.10.10">
    <property type="entry name" value="L-arginine/glycine Amidinotransferase, Chain A"/>
    <property type="match status" value="1"/>
</dbReference>
<dbReference type="GO" id="GO:0016740">
    <property type="term" value="F:transferase activity"/>
    <property type="evidence" value="ECO:0007669"/>
    <property type="project" value="UniProtKB-KW"/>
</dbReference>
<dbReference type="SUPFAM" id="SSF55909">
    <property type="entry name" value="Pentein"/>
    <property type="match status" value="1"/>
</dbReference>
<evidence type="ECO:0000313" key="4">
    <source>
        <dbReference type="EMBL" id="QEX15404.1"/>
    </source>
</evidence>
<evidence type="ECO:0000256" key="3">
    <source>
        <dbReference type="ARBA" id="ARBA00049429"/>
    </source>
</evidence>
<dbReference type="OrthoDB" id="9807502at2"/>
<protein>
    <recommendedName>
        <fullName evidence="2">arginine deiminase</fullName>
        <ecNumber evidence="2">3.5.3.6</ecNumber>
    </recommendedName>
</protein>
<name>A0A5J6MDA5_9PROT</name>
<keyword evidence="4" id="KW-0808">Transferase</keyword>
<gene>
    <name evidence="4" type="ORF">FRZ44_06870</name>
</gene>
<comment type="catalytic activity">
    <reaction evidence="3">
        <text>L-arginine + H2O = L-citrulline + NH4(+)</text>
        <dbReference type="Rhea" id="RHEA:19597"/>
        <dbReference type="ChEBI" id="CHEBI:15377"/>
        <dbReference type="ChEBI" id="CHEBI:28938"/>
        <dbReference type="ChEBI" id="CHEBI:32682"/>
        <dbReference type="ChEBI" id="CHEBI:57743"/>
        <dbReference type="EC" id="3.5.3.6"/>
    </reaction>
</comment>
<comment type="pathway">
    <text evidence="1">Amino-acid degradation; L-arginine degradation via ADI pathway; carbamoyl phosphate from L-arginine: step 1/2.</text>
</comment>
<dbReference type="GO" id="GO:0016990">
    <property type="term" value="F:arginine deiminase activity"/>
    <property type="evidence" value="ECO:0007669"/>
    <property type="project" value="UniProtKB-EC"/>
</dbReference>
<dbReference type="AlphaFoldDB" id="A0A5J6MDA5"/>
<evidence type="ECO:0000256" key="2">
    <source>
        <dbReference type="ARBA" id="ARBA00012171"/>
    </source>
</evidence>
<dbReference type="EMBL" id="CP042906">
    <property type="protein sequence ID" value="QEX15404.1"/>
    <property type="molecule type" value="Genomic_DNA"/>
</dbReference>
<dbReference type="GO" id="GO:0019546">
    <property type="term" value="P:L-arginine deiminase pathway"/>
    <property type="evidence" value="ECO:0007669"/>
    <property type="project" value="TreeGrafter"/>
</dbReference>
<dbReference type="EC" id="3.5.3.6" evidence="2"/>
<dbReference type="Pfam" id="PF02274">
    <property type="entry name" value="ADI"/>
    <property type="match status" value="2"/>
</dbReference>
<dbReference type="KEGG" id="htq:FRZ44_06870"/>
<dbReference type="Proteomes" id="UP000326202">
    <property type="component" value="Chromosome"/>
</dbReference>
<dbReference type="RefSeq" id="WP_151175858.1">
    <property type="nucleotide sequence ID" value="NZ_CP042906.1"/>
</dbReference>
<keyword evidence="5" id="KW-1185">Reference proteome</keyword>